<gene>
    <name evidence="2" type="ORF">GMJLKIPL_6382</name>
</gene>
<name>A0ABQ4SRI4_9HYPH</name>
<evidence type="ECO:0000259" key="1">
    <source>
        <dbReference type="PROSITE" id="PS51186"/>
    </source>
</evidence>
<dbReference type="Gene3D" id="3.40.630.30">
    <property type="match status" value="1"/>
</dbReference>
<dbReference type="Proteomes" id="UP001055153">
    <property type="component" value="Unassembled WGS sequence"/>
</dbReference>
<evidence type="ECO:0000313" key="2">
    <source>
        <dbReference type="EMBL" id="GJE04418.1"/>
    </source>
</evidence>
<dbReference type="InterPro" id="IPR000182">
    <property type="entry name" value="GNAT_dom"/>
</dbReference>
<dbReference type="SUPFAM" id="SSF55729">
    <property type="entry name" value="Acyl-CoA N-acyltransferases (Nat)"/>
    <property type="match status" value="1"/>
</dbReference>
<keyword evidence="3" id="KW-1185">Reference proteome</keyword>
<dbReference type="Pfam" id="PF13508">
    <property type="entry name" value="Acetyltransf_7"/>
    <property type="match status" value="1"/>
</dbReference>
<protein>
    <recommendedName>
        <fullName evidence="1">N-acetyltransferase domain-containing protein</fullName>
    </recommendedName>
</protein>
<dbReference type="EMBL" id="BPQQ01000120">
    <property type="protein sequence ID" value="GJE04418.1"/>
    <property type="molecule type" value="Genomic_DNA"/>
</dbReference>
<reference evidence="2" key="2">
    <citation type="submission" date="2021-08" db="EMBL/GenBank/DDBJ databases">
        <authorList>
            <person name="Tani A."/>
            <person name="Ola A."/>
            <person name="Ogura Y."/>
            <person name="Katsura K."/>
            <person name="Hayashi T."/>
        </authorList>
    </citation>
    <scope>NUCLEOTIDE SEQUENCE</scope>
    <source>
        <strain evidence="2">DSM 17168</strain>
    </source>
</reference>
<sequence length="192" mass="20606">MASLAGSIPLAAGLGLRLAAPADEPFLLQLFRESRPWLAWAEGGRDFVHALYEQQYRTLRAGLEAHYPEHLDFVIERTGQAAGRLIVDLGYADWRLSELQVLAAARGRGIGSDVVRSLQAAAGSRRLPITLATPMLGATGKGVYERLGFRVTAVRPPHYEMAWHPPGLPGPGAAAAPGGARMPLLHAADRTD</sequence>
<dbReference type="RefSeq" id="WP_238241776.1">
    <property type="nucleotide sequence ID" value="NZ_BPQQ01000120.1"/>
</dbReference>
<reference evidence="2" key="1">
    <citation type="journal article" date="2021" name="Front. Microbiol.">
        <title>Comprehensive Comparative Genomics and Phenotyping of Methylobacterium Species.</title>
        <authorList>
            <person name="Alessa O."/>
            <person name="Ogura Y."/>
            <person name="Fujitani Y."/>
            <person name="Takami H."/>
            <person name="Hayashi T."/>
            <person name="Sahin N."/>
            <person name="Tani A."/>
        </authorList>
    </citation>
    <scope>NUCLEOTIDE SEQUENCE</scope>
    <source>
        <strain evidence="2">DSM 17168</strain>
    </source>
</reference>
<proteinExistence type="predicted"/>
<dbReference type="InterPro" id="IPR016181">
    <property type="entry name" value="Acyl_CoA_acyltransferase"/>
</dbReference>
<comment type="caution">
    <text evidence="2">The sequence shown here is derived from an EMBL/GenBank/DDBJ whole genome shotgun (WGS) entry which is preliminary data.</text>
</comment>
<feature type="domain" description="N-acetyltransferase" evidence="1">
    <location>
        <begin position="14"/>
        <end position="166"/>
    </location>
</feature>
<dbReference type="PROSITE" id="PS51186">
    <property type="entry name" value="GNAT"/>
    <property type="match status" value="1"/>
</dbReference>
<evidence type="ECO:0000313" key="3">
    <source>
        <dbReference type="Proteomes" id="UP001055153"/>
    </source>
</evidence>
<accession>A0ABQ4SRI4</accession>
<organism evidence="2 3">
    <name type="scientific">Methylobacterium isbiliense</name>
    <dbReference type="NCBI Taxonomy" id="315478"/>
    <lineage>
        <taxon>Bacteria</taxon>
        <taxon>Pseudomonadati</taxon>
        <taxon>Pseudomonadota</taxon>
        <taxon>Alphaproteobacteria</taxon>
        <taxon>Hyphomicrobiales</taxon>
        <taxon>Methylobacteriaceae</taxon>
        <taxon>Methylobacterium</taxon>
    </lineage>
</organism>